<feature type="compositionally biased region" description="Polar residues" evidence="1">
    <location>
        <begin position="45"/>
        <end position="66"/>
    </location>
</feature>
<sequence length="79" mass="8517">MSGQIQKAPSCDVSYFWGAALSADANLLFQPVVSVMDSFEWNKSIRGTKSPSISPPNRQCQSSAKAATQDVPPDERNGD</sequence>
<evidence type="ECO:0000256" key="1">
    <source>
        <dbReference type="SAM" id="MobiDB-lite"/>
    </source>
</evidence>
<reference evidence="2 3" key="1">
    <citation type="submission" date="2020-08" db="EMBL/GenBank/DDBJ databases">
        <title>Genomic Encyclopedia of Type Strains, Phase IV (KMG-V): Genome sequencing to study the core and pangenomes of soil and plant-associated prokaryotes.</title>
        <authorList>
            <person name="Whitman W."/>
        </authorList>
    </citation>
    <scope>NUCLEOTIDE SEQUENCE [LARGE SCALE GENOMIC DNA]</scope>
    <source>
        <strain evidence="2 3">M8UP14</strain>
    </source>
</reference>
<accession>A0A7W7ZCY5</accession>
<evidence type="ECO:0000313" key="3">
    <source>
        <dbReference type="Proteomes" id="UP000540989"/>
    </source>
</evidence>
<dbReference type="EMBL" id="JACHIP010000002">
    <property type="protein sequence ID" value="MBB5057269.1"/>
    <property type="molecule type" value="Genomic_DNA"/>
</dbReference>
<comment type="caution">
    <text evidence="2">The sequence shown here is derived from an EMBL/GenBank/DDBJ whole genome shotgun (WGS) entry which is preliminary data.</text>
</comment>
<name>A0A7W7ZCY5_9BACT</name>
<organism evidence="2 3">
    <name type="scientific">Granulicella aggregans</name>
    <dbReference type="NCBI Taxonomy" id="474949"/>
    <lineage>
        <taxon>Bacteria</taxon>
        <taxon>Pseudomonadati</taxon>
        <taxon>Acidobacteriota</taxon>
        <taxon>Terriglobia</taxon>
        <taxon>Terriglobales</taxon>
        <taxon>Acidobacteriaceae</taxon>
        <taxon>Granulicella</taxon>
    </lineage>
</organism>
<dbReference type="RefSeq" id="WP_184215882.1">
    <property type="nucleotide sequence ID" value="NZ_JACHIP010000002.1"/>
</dbReference>
<proteinExistence type="predicted"/>
<dbReference type="Proteomes" id="UP000540989">
    <property type="component" value="Unassembled WGS sequence"/>
</dbReference>
<feature type="region of interest" description="Disordered" evidence="1">
    <location>
        <begin position="45"/>
        <end position="79"/>
    </location>
</feature>
<evidence type="ECO:0000313" key="2">
    <source>
        <dbReference type="EMBL" id="MBB5057269.1"/>
    </source>
</evidence>
<keyword evidence="3" id="KW-1185">Reference proteome</keyword>
<dbReference type="AlphaFoldDB" id="A0A7W7ZCY5"/>
<protein>
    <submittedName>
        <fullName evidence="2">Uncharacterized protein</fullName>
    </submittedName>
</protein>
<gene>
    <name evidence="2" type="ORF">HDF16_001954</name>
</gene>